<dbReference type="InterPro" id="IPR010995">
    <property type="entry name" value="DNA_repair_Rad51/TF_NusA_a-hlx"/>
</dbReference>
<proteinExistence type="inferred from homology"/>
<dbReference type="Pfam" id="PF13184">
    <property type="entry name" value="KH_NusA_1st"/>
    <property type="match status" value="1"/>
</dbReference>
<dbReference type="InterPro" id="IPR058582">
    <property type="entry name" value="KH_NusA_2nd"/>
</dbReference>
<dbReference type="EMBL" id="NWTK01000004">
    <property type="protein sequence ID" value="PKR54748.1"/>
    <property type="molecule type" value="Genomic_DNA"/>
</dbReference>
<dbReference type="InterPro" id="IPR003029">
    <property type="entry name" value="S1_domain"/>
</dbReference>
<comment type="similarity">
    <text evidence="7">Belongs to the NusA family.</text>
</comment>
<keyword evidence="3 7" id="KW-0889">Transcription antitermination</keyword>
<dbReference type="PROSITE" id="PS50084">
    <property type="entry name" value="KH_TYPE_1"/>
    <property type="match status" value="1"/>
</dbReference>
<accession>A0A2N3KW33</accession>
<dbReference type="Proteomes" id="UP000233597">
    <property type="component" value="Unassembled WGS sequence"/>
</dbReference>
<dbReference type="CDD" id="cd02134">
    <property type="entry name" value="KH-II_NusA_rpt1"/>
    <property type="match status" value="1"/>
</dbReference>
<dbReference type="Pfam" id="PF08529">
    <property type="entry name" value="NusA_N"/>
    <property type="match status" value="1"/>
</dbReference>
<dbReference type="InterPro" id="IPR030842">
    <property type="entry name" value="TF_NusA_bacterial"/>
</dbReference>
<dbReference type="OrthoDB" id="9807233at2"/>
<dbReference type="NCBIfam" id="TIGR01953">
    <property type="entry name" value="NusA"/>
    <property type="match status" value="1"/>
</dbReference>
<dbReference type="InterPro" id="IPR015946">
    <property type="entry name" value="KH_dom-like_a/b"/>
</dbReference>
<dbReference type="PROSITE" id="PS50126">
    <property type="entry name" value="S1"/>
    <property type="match status" value="1"/>
</dbReference>
<evidence type="ECO:0000313" key="9">
    <source>
        <dbReference type="EMBL" id="AUG54745.1"/>
    </source>
</evidence>
<dbReference type="SUPFAM" id="SSF69705">
    <property type="entry name" value="Transcription factor NusA, N-terminal domain"/>
    <property type="match status" value="1"/>
</dbReference>
<dbReference type="InterPro" id="IPR012340">
    <property type="entry name" value="NA-bd_OB-fold"/>
</dbReference>
<comment type="subcellular location">
    <subcellularLocation>
        <location evidence="7">Cytoplasm</location>
    </subcellularLocation>
</comment>
<dbReference type="SUPFAM" id="SSF50249">
    <property type="entry name" value="Nucleic acid-binding proteins"/>
    <property type="match status" value="1"/>
</dbReference>
<dbReference type="GO" id="GO:0005829">
    <property type="term" value="C:cytosol"/>
    <property type="evidence" value="ECO:0007669"/>
    <property type="project" value="TreeGrafter"/>
</dbReference>
<organism evidence="10 12">
    <name type="scientific">Thalassospira marina</name>
    <dbReference type="NCBI Taxonomy" id="2048283"/>
    <lineage>
        <taxon>Bacteria</taxon>
        <taxon>Pseudomonadati</taxon>
        <taxon>Pseudomonadota</taxon>
        <taxon>Alphaproteobacteria</taxon>
        <taxon>Rhodospirillales</taxon>
        <taxon>Thalassospiraceae</taxon>
        <taxon>Thalassospira</taxon>
    </lineage>
</organism>
<dbReference type="Pfam" id="PF00575">
    <property type="entry name" value="S1"/>
    <property type="match status" value="1"/>
</dbReference>
<evidence type="ECO:0000256" key="6">
    <source>
        <dbReference type="ARBA" id="ARBA00023163"/>
    </source>
</evidence>
<dbReference type="PANTHER" id="PTHR22648:SF0">
    <property type="entry name" value="TRANSCRIPTION TERMINATION_ANTITERMINATION PROTEIN NUSA"/>
    <property type="match status" value="1"/>
</dbReference>
<dbReference type="GO" id="GO:0003723">
    <property type="term" value="F:RNA binding"/>
    <property type="evidence" value="ECO:0007669"/>
    <property type="project" value="UniProtKB-UniRule"/>
</dbReference>
<dbReference type="InterPro" id="IPR009019">
    <property type="entry name" value="KH_sf_prok-type"/>
</dbReference>
<evidence type="ECO:0000256" key="1">
    <source>
        <dbReference type="ARBA" id="ARBA00022472"/>
    </source>
</evidence>
<dbReference type="InterPro" id="IPR004087">
    <property type="entry name" value="KH_dom"/>
</dbReference>
<evidence type="ECO:0000313" key="10">
    <source>
        <dbReference type="EMBL" id="PKR54748.1"/>
    </source>
</evidence>
<keyword evidence="1 7" id="KW-0806">Transcription termination</keyword>
<dbReference type="PANTHER" id="PTHR22648">
    <property type="entry name" value="TRANSCRIPTION TERMINATION FACTOR NUSA"/>
    <property type="match status" value="1"/>
</dbReference>
<evidence type="ECO:0000259" key="8">
    <source>
        <dbReference type="PROSITE" id="PS50126"/>
    </source>
</evidence>
<dbReference type="Proteomes" id="UP000233458">
    <property type="component" value="Chromosome"/>
</dbReference>
<comment type="subunit">
    <text evidence="7">Monomer. Binds directly to the core enzyme of the DNA-dependent RNA polymerase and to nascent RNA.</text>
</comment>
<keyword evidence="11" id="KW-1185">Reference proteome</keyword>
<dbReference type="InterPro" id="IPR010213">
    <property type="entry name" value="TF_NusA"/>
</dbReference>
<dbReference type="CDD" id="cd22529">
    <property type="entry name" value="KH-II_NusA_rpt2"/>
    <property type="match status" value="1"/>
</dbReference>
<gene>
    <name evidence="7" type="primary">nusA</name>
    <name evidence="10" type="ORF">COO20_08400</name>
    <name evidence="9" type="ORF">CSC3H3_19995</name>
</gene>
<evidence type="ECO:0000256" key="5">
    <source>
        <dbReference type="ARBA" id="ARBA00023015"/>
    </source>
</evidence>
<sequence length="519" mass="58080">MEATSGMPRPELLQVADAVAREKGIDRDEVLGAMEQAIQKAGRSRYGHEHDIRAHIDRKTGEIRLARFIEVTDDIENDFTQMSLEQARIRDENVQLGEFLIDPLPPIDFGRIAAQTAKQVIVQKVRDAERERQFNEYQDRVGEVINGAVKRVEFGNVLVDLGRAEAILRREELIPRETMRQGDRVRALILDVRREQRGPQIFLSRTHPTFMAKLFAQEVPEIYDNIIEIKSVARDPGSRAKISVQSSDSSIDPVGACVGMRGSRVQAVVGELQGEKIDIIQWSEDPATFVVNALAPAEVTKVVIDEESNRIEVVVPDDQLSLAIGRRGQNVRLASQLTGWDIDILTEEDESERRQEEARKRAEMFIKALDVDEVIAHLLVAEGFTSIEEVGYVPLAELAEIEGFEEELAEELRGRARSYLAEEAERLQARRDELGVEDDLVEFTGISLAVAVQLGENGVKNLEDFADLASDELIEFAGSAETITLDQANDLIMEARRRLGWFDDLEEETGDAGAEGEDA</sequence>
<dbReference type="SMART" id="SM00316">
    <property type="entry name" value="S1"/>
    <property type="match status" value="1"/>
</dbReference>
<dbReference type="InterPro" id="IPR010214">
    <property type="entry name" value="Tscrpt_termin_fac_NusA_C_rpt"/>
</dbReference>
<dbReference type="FunFam" id="3.30.300.20:FF:000002">
    <property type="entry name" value="Transcription termination/antitermination protein NusA"/>
    <property type="match status" value="1"/>
</dbReference>
<feature type="domain" description="S1 motif" evidence="8">
    <location>
        <begin position="142"/>
        <end position="206"/>
    </location>
</feature>
<protein>
    <recommendedName>
        <fullName evidence="7">Transcription termination/antitermination protein NusA</fullName>
    </recommendedName>
</protein>
<dbReference type="GO" id="GO:0000166">
    <property type="term" value="F:nucleotide binding"/>
    <property type="evidence" value="ECO:0007669"/>
    <property type="project" value="InterPro"/>
</dbReference>
<reference evidence="9 11" key="2">
    <citation type="submission" date="2017-10" db="EMBL/GenBank/DDBJ databases">
        <title>Biodiversity and function of Thalassospira species in the particle-attached aromatic-hydrocarbon-degrading consortia from the surface seawater of the China South Sea.</title>
        <authorList>
            <person name="Dong C."/>
            <person name="Liu R."/>
            <person name="Shao Z."/>
        </authorList>
    </citation>
    <scope>NUCLEOTIDE SEQUENCE [LARGE SCALE GENOMIC DNA]</scope>
    <source>
        <strain evidence="9 11">CSC3H3</strain>
    </source>
</reference>
<dbReference type="RefSeq" id="WP_101265466.1">
    <property type="nucleotide sequence ID" value="NZ_CP024199.1"/>
</dbReference>
<dbReference type="Gene3D" id="3.30.300.20">
    <property type="match status" value="2"/>
</dbReference>
<dbReference type="FunFam" id="3.30.300.20:FF:000005">
    <property type="entry name" value="Transcription termination/antitermination protein NusA"/>
    <property type="match status" value="1"/>
</dbReference>
<dbReference type="Gene3D" id="1.10.150.20">
    <property type="entry name" value="5' to 3' exonuclease, C-terminal subdomain"/>
    <property type="match status" value="2"/>
</dbReference>
<keyword evidence="6 7" id="KW-0804">Transcription</keyword>
<keyword evidence="2 7" id="KW-0963">Cytoplasm</keyword>
<dbReference type="FunFam" id="2.40.50.140:FF:000058">
    <property type="entry name" value="Transcription termination/antitermination protein NusA"/>
    <property type="match status" value="1"/>
</dbReference>
<dbReference type="Pfam" id="PF26594">
    <property type="entry name" value="KH_NusA_2nd"/>
    <property type="match status" value="1"/>
</dbReference>
<dbReference type="SUPFAM" id="SSF54814">
    <property type="entry name" value="Prokaryotic type KH domain (KH-domain type II)"/>
    <property type="match status" value="2"/>
</dbReference>
<evidence type="ECO:0000313" key="11">
    <source>
        <dbReference type="Proteomes" id="UP000233458"/>
    </source>
</evidence>
<keyword evidence="4 7" id="KW-0694">RNA-binding</keyword>
<dbReference type="KEGG" id="thac:CSC3H3_19995"/>
<dbReference type="SUPFAM" id="SSF47794">
    <property type="entry name" value="Rad51 N-terminal domain-like"/>
    <property type="match status" value="2"/>
</dbReference>
<reference evidence="10 12" key="1">
    <citation type="submission" date="2017-09" db="EMBL/GenBank/DDBJ databases">
        <title>Biodiversity and function of Thalassospira species in the particle-attached aromatic-hydrocarbon-degrading consortia from the surface seawater of the South China Sea.</title>
        <authorList>
            <person name="Dong C."/>
            <person name="Liu R."/>
            <person name="Shao Z."/>
        </authorList>
    </citation>
    <scope>NUCLEOTIDE SEQUENCE [LARGE SCALE GENOMIC DNA]</scope>
    <source>
        <strain evidence="10 12">CSC1P2</strain>
    </source>
</reference>
<dbReference type="CDD" id="cd04455">
    <property type="entry name" value="S1_NusA"/>
    <property type="match status" value="1"/>
</dbReference>
<dbReference type="GO" id="GO:0031564">
    <property type="term" value="P:transcription antitermination"/>
    <property type="evidence" value="ECO:0007669"/>
    <property type="project" value="UniProtKB-UniRule"/>
</dbReference>
<dbReference type="NCBIfam" id="TIGR01954">
    <property type="entry name" value="nusA_Cterm_rpt"/>
    <property type="match status" value="1"/>
</dbReference>
<dbReference type="EMBL" id="CP024199">
    <property type="protein sequence ID" value="AUG54745.1"/>
    <property type="molecule type" value="Genomic_DNA"/>
</dbReference>
<dbReference type="Gene3D" id="2.40.50.140">
    <property type="entry name" value="Nucleic acid-binding proteins"/>
    <property type="match status" value="1"/>
</dbReference>
<dbReference type="HAMAP" id="MF_00945_B">
    <property type="entry name" value="NusA_B"/>
    <property type="match status" value="1"/>
</dbReference>
<comment type="function">
    <text evidence="7">Participates in both transcription termination and antitermination.</text>
</comment>
<keyword evidence="5 7" id="KW-0805">Transcription regulation</keyword>
<name>A0A2N3KW33_9PROT</name>
<dbReference type="InterPro" id="IPR013735">
    <property type="entry name" value="TF_NusA_N"/>
</dbReference>
<dbReference type="Gene3D" id="3.30.1480.10">
    <property type="entry name" value="NusA, N-terminal domain"/>
    <property type="match status" value="1"/>
</dbReference>
<evidence type="ECO:0000256" key="3">
    <source>
        <dbReference type="ARBA" id="ARBA00022814"/>
    </source>
</evidence>
<evidence type="ECO:0000256" key="2">
    <source>
        <dbReference type="ARBA" id="ARBA00022490"/>
    </source>
</evidence>
<evidence type="ECO:0000313" key="12">
    <source>
        <dbReference type="Proteomes" id="UP000233597"/>
    </source>
</evidence>
<evidence type="ECO:0000256" key="4">
    <source>
        <dbReference type="ARBA" id="ARBA00022884"/>
    </source>
</evidence>
<dbReference type="SMART" id="SM00322">
    <property type="entry name" value="KH"/>
    <property type="match status" value="2"/>
</dbReference>
<dbReference type="GO" id="GO:0006353">
    <property type="term" value="P:DNA-templated transcription termination"/>
    <property type="evidence" value="ECO:0007669"/>
    <property type="project" value="UniProtKB-UniRule"/>
</dbReference>
<dbReference type="InterPro" id="IPR036555">
    <property type="entry name" value="NusA_N_sf"/>
</dbReference>
<dbReference type="AlphaFoldDB" id="A0A2N3KW33"/>
<dbReference type="GO" id="GO:0003700">
    <property type="term" value="F:DNA-binding transcription factor activity"/>
    <property type="evidence" value="ECO:0007669"/>
    <property type="project" value="InterPro"/>
</dbReference>
<dbReference type="InterPro" id="IPR025249">
    <property type="entry name" value="TF_NusA_KH_1st"/>
</dbReference>
<dbReference type="Pfam" id="PF14520">
    <property type="entry name" value="HHH_5"/>
    <property type="match status" value="1"/>
</dbReference>
<evidence type="ECO:0000256" key="7">
    <source>
        <dbReference type="HAMAP-Rule" id="MF_00945"/>
    </source>
</evidence>